<evidence type="ECO:0000313" key="5">
    <source>
        <dbReference type="Proteomes" id="UP000789396"/>
    </source>
</evidence>
<dbReference type="InterPro" id="IPR035974">
    <property type="entry name" value="Rap/Ran-GAP_sf"/>
</dbReference>
<feature type="compositionally biased region" description="Polar residues" evidence="2">
    <location>
        <begin position="20"/>
        <end position="29"/>
    </location>
</feature>
<dbReference type="PANTHER" id="PTHR10063">
    <property type="entry name" value="TUBERIN"/>
    <property type="match status" value="1"/>
</dbReference>
<dbReference type="OrthoDB" id="2156160at2759"/>
<gene>
    <name evidence="4" type="ORF">RFULGI_LOCUS11379</name>
</gene>
<feature type="region of interest" description="Disordered" evidence="2">
    <location>
        <begin position="1"/>
        <end position="43"/>
    </location>
</feature>
<dbReference type="SUPFAM" id="SSF111347">
    <property type="entry name" value="Rap/Ran-GAP"/>
    <property type="match status" value="1"/>
</dbReference>
<comment type="caution">
    <text evidence="4">The sequence shown here is derived from an EMBL/GenBank/DDBJ whole genome shotgun (WGS) entry which is preliminary data.</text>
</comment>
<dbReference type="Proteomes" id="UP000789396">
    <property type="component" value="Unassembled WGS sequence"/>
</dbReference>
<dbReference type="InterPro" id="IPR000331">
    <property type="entry name" value="Rap/Ran_GAP_dom"/>
</dbReference>
<dbReference type="GO" id="GO:0033596">
    <property type="term" value="C:TSC1-TSC2 complex"/>
    <property type="evidence" value="ECO:0007669"/>
    <property type="project" value="TreeGrafter"/>
</dbReference>
<dbReference type="AlphaFoldDB" id="A0A9N9NCB0"/>
<evidence type="ECO:0000259" key="3">
    <source>
        <dbReference type="PROSITE" id="PS50085"/>
    </source>
</evidence>
<dbReference type="GO" id="GO:0005096">
    <property type="term" value="F:GTPase activator activity"/>
    <property type="evidence" value="ECO:0007669"/>
    <property type="project" value="UniProtKB-KW"/>
</dbReference>
<dbReference type="Gene3D" id="3.40.50.11210">
    <property type="entry name" value="Rap/Ran-GAP"/>
    <property type="match status" value="1"/>
</dbReference>
<accession>A0A9N9NCB0</accession>
<sequence>DSDQKISPQTESLEDHIYQSHVNETQPESSLDEAPKPLPDDDSTTRALSMLDLTPVVDFYKIGVLYVGKDQFNETEILSNIHSLKIYQFFEQFGNFDSIKGL</sequence>
<feature type="compositionally biased region" description="Polar residues" evidence="2">
    <location>
        <begin position="1"/>
        <end position="11"/>
    </location>
</feature>
<evidence type="ECO:0000256" key="2">
    <source>
        <dbReference type="SAM" id="MobiDB-lite"/>
    </source>
</evidence>
<dbReference type="PROSITE" id="PS50085">
    <property type="entry name" value="RAPGAP"/>
    <property type="match status" value="1"/>
</dbReference>
<keyword evidence="1" id="KW-0343">GTPase activation</keyword>
<dbReference type="GO" id="GO:0051056">
    <property type="term" value="P:regulation of small GTPase mediated signal transduction"/>
    <property type="evidence" value="ECO:0007669"/>
    <property type="project" value="InterPro"/>
</dbReference>
<reference evidence="4" key="1">
    <citation type="submission" date="2021-06" db="EMBL/GenBank/DDBJ databases">
        <authorList>
            <person name="Kallberg Y."/>
            <person name="Tangrot J."/>
            <person name="Rosling A."/>
        </authorList>
    </citation>
    <scope>NUCLEOTIDE SEQUENCE</scope>
    <source>
        <strain evidence="4">IN212</strain>
    </source>
</reference>
<dbReference type="PANTHER" id="PTHR10063:SF0">
    <property type="entry name" value="TUBERIN"/>
    <property type="match status" value="1"/>
</dbReference>
<evidence type="ECO:0000256" key="1">
    <source>
        <dbReference type="ARBA" id="ARBA00022468"/>
    </source>
</evidence>
<name>A0A9N9NCB0_9GLOM</name>
<feature type="domain" description="Rap-GAP" evidence="3">
    <location>
        <begin position="48"/>
        <end position="102"/>
    </location>
</feature>
<evidence type="ECO:0000313" key="4">
    <source>
        <dbReference type="EMBL" id="CAG8719860.1"/>
    </source>
</evidence>
<dbReference type="EMBL" id="CAJVPZ010024671">
    <property type="protein sequence ID" value="CAG8719860.1"/>
    <property type="molecule type" value="Genomic_DNA"/>
</dbReference>
<organism evidence="4 5">
    <name type="scientific">Racocetra fulgida</name>
    <dbReference type="NCBI Taxonomy" id="60492"/>
    <lineage>
        <taxon>Eukaryota</taxon>
        <taxon>Fungi</taxon>
        <taxon>Fungi incertae sedis</taxon>
        <taxon>Mucoromycota</taxon>
        <taxon>Glomeromycotina</taxon>
        <taxon>Glomeromycetes</taxon>
        <taxon>Diversisporales</taxon>
        <taxon>Gigasporaceae</taxon>
        <taxon>Racocetra</taxon>
    </lineage>
</organism>
<feature type="non-terminal residue" evidence="4">
    <location>
        <position position="102"/>
    </location>
</feature>
<dbReference type="GO" id="GO:0032007">
    <property type="term" value="P:negative regulation of TOR signaling"/>
    <property type="evidence" value="ECO:0007669"/>
    <property type="project" value="TreeGrafter"/>
</dbReference>
<dbReference type="GO" id="GO:0005634">
    <property type="term" value="C:nucleus"/>
    <property type="evidence" value="ECO:0007669"/>
    <property type="project" value="InterPro"/>
</dbReference>
<dbReference type="InterPro" id="IPR027107">
    <property type="entry name" value="Tuberin/Ral-act_asu"/>
</dbReference>
<keyword evidence="5" id="KW-1185">Reference proteome</keyword>
<protein>
    <submittedName>
        <fullName evidence="4">639_t:CDS:1</fullName>
    </submittedName>
</protein>
<proteinExistence type="predicted"/>